<keyword evidence="1" id="KW-1185">Reference proteome</keyword>
<evidence type="ECO:0000313" key="1">
    <source>
        <dbReference type="Proteomes" id="UP000050640"/>
    </source>
</evidence>
<dbReference type="WBParaSite" id="EEL_0000317901-mRNA-1">
    <property type="protein sequence ID" value="EEL_0000317901-mRNA-1"/>
    <property type="gene ID" value="EEL_0000317901"/>
</dbReference>
<evidence type="ECO:0000313" key="2">
    <source>
        <dbReference type="WBParaSite" id="EEL_0000317901-mRNA-1"/>
    </source>
</evidence>
<organism evidence="1 2">
    <name type="scientific">Elaeophora elaphi</name>
    <dbReference type="NCBI Taxonomy" id="1147741"/>
    <lineage>
        <taxon>Eukaryota</taxon>
        <taxon>Metazoa</taxon>
        <taxon>Ecdysozoa</taxon>
        <taxon>Nematoda</taxon>
        <taxon>Chromadorea</taxon>
        <taxon>Rhabditida</taxon>
        <taxon>Spirurina</taxon>
        <taxon>Spiruromorpha</taxon>
        <taxon>Filarioidea</taxon>
        <taxon>Onchocercidae</taxon>
        <taxon>Elaeophora</taxon>
    </lineage>
</organism>
<dbReference type="AlphaFoldDB" id="A0A0R3RNW8"/>
<accession>A0A0R3RNW8</accession>
<proteinExistence type="predicted"/>
<reference evidence="2" key="1">
    <citation type="submission" date="2017-02" db="UniProtKB">
        <authorList>
            <consortium name="WormBaseParasite"/>
        </authorList>
    </citation>
    <scope>IDENTIFICATION</scope>
</reference>
<dbReference type="Proteomes" id="UP000050640">
    <property type="component" value="Unplaced"/>
</dbReference>
<name>A0A0R3RNW8_9BILA</name>
<dbReference type="STRING" id="1147741.A0A0R3RNW8"/>
<sequence>LRHLLLRKSNSANNINELVIYSEHYKKWTNYRNAANGHHYLLASKIELESVEPEQIAYFETEEDALLQLRINLEREIRLKFDQSRLYGIPHWKLLASRILREILSELENTDNNKRVKDDLLQLHNSY</sequence>
<protein>
    <submittedName>
        <fullName evidence="2">Phosphohydrolase</fullName>
    </submittedName>
</protein>